<dbReference type="InterPro" id="IPR009081">
    <property type="entry name" value="PP-bd_ACP"/>
</dbReference>
<dbReference type="InterPro" id="IPR049704">
    <property type="entry name" value="Aminotrans_3_PPA_site"/>
</dbReference>
<evidence type="ECO:0000313" key="8">
    <source>
        <dbReference type="Proteomes" id="UP000628017"/>
    </source>
</evidence>
<dbReference type="Gene3D" id="3.40.640.10">
    <property type="entry name" value="Type I PLP-dependent aspartate aminotransferase-like (Major domain)"/>
    <property type="match status" value="1"/>
</dbReference>
<protein>
    <recommendedName>
        <fullName evidence="6">Carrier domain-containing protein</fullName>
    </recommendedName>
</protein>
<dbReference type="GO" id="GO:0043041">
    <property type="term" value="P:amino acid activation for nonribosomal peptide biosynthetic process"/>
    <property type="evidence" value="ECO:0007669"/>
    <property type="project" value="TreeGrafter"/>
</dbReference>
<dbReference type="Pfam" id="PF00202">
    <property type="entry name" value="Aminotran_3"/>
    <property type="match status" value="1"/>
</dbReference>
<dbReference type="InterPro" id="IPR045851">
    <property type="entry name" value="AMP-bd_C_sf"/>
</dbReference>
<keyword evidence="3" id="KW-0597">Phosphoprotein</keyword>
<dbReference type="InterPro" id="IPR020845">
    <property type="entry name" value="AMP-binding_CS"/>
</dbReference>
<dbReference type="NCBIfam" id="TIGR01733">
    <property type="entry name" value="AA-adenyl-dom"/>
    <property type="match status" value="1"/>
</dbReference>
<dbReference type="InterPro" id="IPR015424">
    <property type="entry name" value="PyrdxlP-dep_Trfase"/>
</dbReference>
<name>A0A916VNH8_9RHOB</name>
<dbReference type="PROSITE" id="PS00600">
    <property type="entry name" value="AA_TRANSFER_CLASS_3"/>
    <property type="match status" value="1"/>
</dbReference>
<keyword evidence="2" id="KW-0596">Phosphopantetheine</keyword>
<evidence type="ECO:0000256" key="3">
    <source>
        <dbReference type="ARBA" id="ARBA00022553"/>
    </source>
</evidence>
<evidence type="ECO:0000256" key="4">
    <source>
        <dbReference type="ARBA" id="ARBA00022898"/>
    </source>
</evidence>
<dbReference type="CDD" id="cd12116">
    <property type="entry name" value="A_NRPS_Ta1_like"/>
    <property type="match status" value="1"/>
</dbReference>
<dbReference type="Proteomes" id="UP000628017">
    <property type="component" value="Unassembled WGS sequence"/>
</dbReference>
<dbReference type="PANTHER" id="PTHR45527">
    <property type="entry name" value="NONRIBOSOMAL PEPTIDE SYNTHETASE"/>
    <property type="match status" value="1"/>
</dbReference>
<dbReference type="Gene3D" id="3.30.300.30">
    <property type="match status" value="1"/>
</dbReference>
<feature type="region of interest" description="Disordered" evidence="5">
    <location>
        <begin position="1294"/>
        <end position="1313"/>
    </location>
</feature>
<dbReference type="InterPro" id="IPR015421">
    <property type="entry name" value="PyrdxlP-dep_Trfase_major"/>
</dbReference>
<proteinExistence type="predicted"/>
<feature type="domain" description="Carrier" evidence="6">
    <location>
        <begin position="1322"/>
        <end position="1396"/>
    </location>
</feature>
<dbReference type="Pfam" id="PF00550">
    <property type="entry name" value="PP-binding"/>
    <property type="match status" value="1"/>
</dbReference>
<dbReference type="InterPro" id="IPR015422">
    <property type="entry name" value="PyrdxlP-dep_Trfase_small"/>
</dbReference>
<keyword evidence="4" id="KW-0663">Pyridoxal phosphate</keyword>
<dbReference type="SUPFAM" id="SSF56801">
    <property type="entry name" value="Acetyl-CoA synthetase-like"/>
    <property type="match status" value="1"/>
</dbReference>
<dbReference type="SUPFAM" id="SSF47336">
    <property type="entry name" value="ACP-like"/>
    <property type="match status" value="1"/>
</dbReference>
<dbReference type="InterPro" id="IPR036736">
    <property type="entry name" value="ACP-like_sf"/>
</dbReference>
<reference evidence="7" key="2">
    <citation type="submission" date="2020-09" db="EMBL/GenBank/DDBJ databases">
        <authorList>
            <person name="Sun Q."/>
            <person name="Zhou Y."/>
        </authorList>
    </citation>
    <scope>NUCLEOTIDE SEQUENCE</scope>
    <source>
        <strain evidence="7">CGMCC 1.15880</strain>
    </source>
</reference>
<dbReference type="GO" id="GO:0044550">
    <property type="term" value="P:secondary metabolite biosynthetic process"/>
    <property type="evidence" value="ECO:0007669"/>
    <property type="project" value="TreeGrafter"/>
</dbReference>
<dbReference type="InterPro" id="IPR025110">
    <property type="entry name" value="AMP-bd_C"/>
</dbReference>
<dbReference type="GO" id="GO:0008483">
    <property type="term" value="F:transaminase activity"/>
    <property type="evidence" value="ECO:0007669"/>
    <property type="project" value="InterPro"/>
</dbReference>
<dbReference type="SUPFAM" id="SSF52777">
    <property type="entry name" value="CoA-dependent acyltransferases"/>
    <property type="match status" value="2"/>
</dbReference>
<dbReference type="InterPro" id="IPR010071">
    <property type="entry name" value="AA_adenyl_dom"/>
</dbReference>
<comment type="caution">
    <text evidence="7">The sequence shown here is derived from an EMBL/GenBank/DDBJ whole genome shotgun (WGS) entry which is preliminary data.</text>
</comment>
<dbReference type="GO" id="GO:0031177">
    <property type="term" value="F:phosphopantetheine binding"/>
    <property type="evidence" value="ECO:0007669"/>
    <property type="project" value="InterPro"/>
</dbReference>
<evidence type="ECO:0000256" key="1">
    <source>
        <dbReference type="ARBA" id="ARBA00001933"/>
    </source>
</evidence>
<dbReference type="InterPro" id="IPR005814">
    <property type="entry name" value="Aminotrans_3"/>
</dbReference>
<dbReference type="FunFam" id="3.30.300.30:FF:000010">
    <property type="entry name" value="Enterobactin synthetase component F"/>
    <property type="match status" value="1"/>
</dbReference>
<evidence type="ECO:0000256" key="5">
    <source>
        <dbReference type="SAM" id="MobiDB-lite"/>
    </source>
</evidence>
<dbReference type="PROSITE" id="PS50075">
    <property type="entry name" value="CARRIER"/>
    <property type="match status" value="1"/>
</dbReference>
<dbReference type="GO" id="GO:0005737">
    <property type="term" value="C:cytoplasm"/>
    <property type="evidence" value="ECO:0007669"/>
    <property type="project" value="TreeGrafter"/>
</dbReference>
<dbReference type="InterPro" id="IPR023213">
    <property type="entry name" value="CAT-like_dom_sf"/>
</dbReference>
<gene>
    <name evidence="7" type="ORF">GCM10011498_07260</name>
</gene>
<dbReference type="SUPFAM" id="SSF53383">
    <property type="entry name" value="PLP-dependent transferases"/>
    <property type="match status" value="1"/>
</dbReference>
<reference evidence="7" key="1">
    <citation type="journal article" date="2014" name="Int. J. Syst. Evol. Microbiol.">
        <title>Complete genome sequence of Corynebacterium casei LMG S-19264T (=DSM 44701T), isolated from a smear-ripened cheese.</title>
        <authorList>
            <consortium name="US DOE Joint Genome Institute (JGI-PGF)"/>
            <person name="Walter F."/>
            <person name="Albersmeier A."/>
            <person name="Kalinowski J."/>
            <person name="Ruckert C."/>
        </authorList>
    </citation>
    <scope>NUCLEOTIDE SEQUENCE</scope>
    <source>
        <strain evidence="7">CGMCC 1.15880</strain>
    </source>
</reference>
<dbReference type="InterPro" id="IPR001242">
    <property type="entry name" value="Condensation_dom"/>
</dbReference>
<organism evidence="7 8">
    <name type="scientific">Neptunicoccus cionae</name>
    <dbReference type="NCBI Taxonomy" id="2035344"/>
    <lineage>
        <taxon>Bacteria</taxon>
        <taxon>Pseudomonadati</taxon>
        <taxon>Pseudomonadota</taxon>
        <taxon>Alphaproteobacteria</taxon>
        <taxon>Rhodobacterales</taxon>
        <taxon>Paracoccaceae</taxon>
        <taxon>Neptunicoccus</taxon>
    </lineage>
</organism>
<keyword evidence="8" id="KW-1185">Reference proteome</keyword>
<dbReference type="Gene3D" id="3.40.50.980">
    <property type="match status" value="2"/>
</dbReference>
<evidence type="ECO:0000259" key="6">
    <source>
        <dbReference type="PROSITE" id="PS50075"/>
    </source>
</evidence>
<dbReference type="Gene3D" id="3.30.559.10">
    <property type="entry name" value="Chloramphenicol acetyltransferase-like domain"/>
    <property type="match status" value="1"/>
</dbReference>
<sequence length="1424" mass="152906">MERGYPIGPQSEIAGAVAERFARMVEHERVTFCNSGSDAVMAAMRLARSVTGRDKVVIFENDYHGQFDEVLIKGNARGSAPTALPLASGIPRSSLSNMVVLPYGAETSLDWIKENAKDIAAVIVEPIQSRHPEMQPIEFVRALRELTKNSGTALVFDEVVTGFRTHAKGVQGEWGIQGDMATYGKVVGGGMPVGVLAGDARFLDALDGGYWSYGDDSKPEVAPTYVAGTFVRHPLVLAAVDATLEHMENHGERLWKDTAARAIGLRKRMNAFLVSRGLPELVTGHSSWIVLNVTGFDPRATLLYPLMRFDGVHLMDGFCGFLTTEHSDAEVNAVAESFERAVRTLQEQDILIGEGRVTEVPLAVPARLAGDETFPLTESQREIWMTNQLGDSASLCFNEGAVLDLEGPLDDAALSFALDQIIARHDALRAVFDASGNHFTVQAPFHLQIEVTTAPKGAFNETLARVADEEARYPFDLTAQPAFRARLVQDGQDKHGLVLTAHHIICDGWSHNILFEELAALYRAQTGGAAADLPEPASFAAHARRVQNMAPRSETRAFWASQYQDIPFLPELPCDRPRPQRRSFAGATLTRFISSDLMIAARKAGAKQRCTLFGTLFGALQITLGRLSGSNDVVIGVPTGGQAQLENPTMIGHAVNLLPIRATIDPAATVADHLKRVSGAVMDAFDHQDYTFGTLVQDLNVPRALNRLPLTEIQFNLESLPEDLDMGAVQVKLAPNKKAGSNFDMFFNVVESKDGLRLDVDYNCDVFEAGTIERWIGHFEHVLCSIATDTALAVRDLDLSTPIAGGAVDQSYADYDRSAMIQTLVDRTAAVSPDAIALEDGTRQLSYRALQQNSDALAAHIQTQVAGTGQRIGLVMGRSVDMVVGLLAILKAGHTYLPLDPTQPEARLKLILETAKAAAVLTDTPAQLGYASAAGAVLIDAASATAGAVPAQVSHDPEASAYIIFTSGTTGTPKGVEIPHRAVVNFLNSMAQKPGLVAEDTLLSVTTVMFDIAVLELFLPLSVGAKCVIASKEQVLDGFALVDRLQQGDITVMQATPTLWDMVLDAGFAPQAGMKVLAGGEPLPKDLAARLMAQGAELWNMYGPTETTIWSAVEKVAADEPITIGHAIANTSLVILDANDKQVPVGVTGELNIGGDGLAKGYLDRADLTGKAFRNVTVKGTSERLYRTGDLARQTAAGTIEVLGRIDTQVKLRGFRIELGEIESRLRGLDGIHKAAVDVKTRASGDRQLVAYIVADGGATPDVGEMRQGLAAVLPNYMVPQAYVSLDALPQTANGKLDRKSLPDPDTAPEITSEPVARAVTEAKTPTEEQIRNIWENVLGRGNISTTDTLFDLGVDSLMVFRIAARLAEAGLNLQAKHLLDHPTIAALAAFADSASKADAPKVPAALSLKDCRYGARRTVGIVQ</sequence>
<dbReference type="Gene3D" id="3.90.1150.10">
    <property type="entry name" value="Aspartate Aminotransferase, domain 1"/>
    <property type="match status" value="1"/>
</dbReference>
<dbReference type="GO" id="GO:0030170">
    <property type="term" value="F:pyridoxal phosphate binding"/>
    <property type="evidence" value="ECO:0007669"/>
    <property type="project" value="InterPro"/>
</dbReference>
<dbReference type="Gene3D" id="2.30.38.10">
    <property type="entry name" value="Luciferase, Domain 3"/>
    <property type="match status" value="1"/>
</dbReference>
<dbReference type="SMART" id="SM00823">
    <property type="entry name" value="PKS_PP"/>
    <property type="match status" value="1"/>
</dbReference>
<evidence type="ECO:0000313" key="7">
    <source>
        <dbReference type="EMBL" id="GGA09763.1"/>
    </source>
</evidence>
<comment type="cofactor">
    <cofactor evidence="1">
        <name>pyridoxal 5'-phosphate</name>
        <dbReference type="ChEBI" id="CHEBI:597326"/>
    </cofactor>
</comment>
<dbReference type="EMBL" id="BMKA01000001">
    <property type="protein sequence ID" value="GGA09763.1"/>
    <property type="molecule type" value="Genomic_DNA"/>
</dbReference>
<dbReference type="InterPro" id="IPR000873">
    <property type="entry name" value="AMP-dep_synth/lig_dom"/>
</dbReference>
<accession>A0A916VNH8</accession>
<dbReference type="Pfam" id="PF13193">
    <property type="entry name" value="AMP-binding_C"/>
    <property type="match status" value="1"/>
</dbReference>
<evidence type="ECO:0000256" key="2">
    <source>
        <dbReference type="ARBA" id="ARBA00022450"/>
    </source>
</evidence>
<dbReference type="PANTHER" id="PTHR45527:SF1">
    <property type="entry name" value="FATTY ACID SYNTHASE"/>
    <property type="match status" value="1"/>
</dbReference>
<dbReference type="Pfam" id="PF00501">
    <property type="entry name" value="AMP-binding"/>
    <property type="match status" value="1"/>
</dbReference>
<dbReference type="CDD" id="cd19531">
    <property type="entry name" value="LCL_NRPS-like"/>
    <property type="match status" value="1"/>
</dbReference>
<dbReference type="PROSITE" id="PS00455">
    <property type="entry name" value="AMP_BINDING"/>
    <property type="match status" value="1"/>
</dbReference>
<dbReference type="RefSeq" id="WP_229678429.1">
    <property type="nucleotide sequence ID" value="NZ_BMKA01000001.1"/>
</dbReference>
<dbReference type="Pfam" id="PF00668">
    <property type="entry name" value="Condensation"/>
    <property type="match status" value="1"/>
</dbReference>
<dbReference type="Gene3D" id="3.30.559.30">
    <property type="entry name" value="Nonribosomal peptide synthetase, condensation domain"/>
    <property type="match status" value="1"/>
</dbReference>
<dbReference type="FunFam" id="3.40.50.980:FF:000001">
    <property type="entry name" value="Non-ribosomal peptide synthetase"/>
    <property type="match status" value="1"/>
</dbReference>
<dbReference type="Gene3D" id="1.10.1200.10">
    <property type="entry name" value="ACP-like"/>
    <property type="match status" value="1"/>
</dbReference>
<dbReference type="InterPro" id="IPR020806">
    <property type="entry name" value="PKS_PP-bd"/>
</dbReference>